<sequence>MVVTDLLTVATAAIQHLWLRGIRSSSVITTSINYKFPMRWLLLCLMTLSSALQAAVLPEERADVMYHRYEGGGVAIDGPSVIVRKNFVDVVSLNGKFYVDKISSASIDVVTSGASRYSEERTEYGGGIDYLHDTTTMSANFTLSTENDYDAQTWSVGLSQDFFGGLSTIGLAYANGNDEIRQTGNPDFKADASRHNFVFSLTQVLTDSAIMSVIYEAITDEGFLNNPYRFYRYLNNPDIPADGYSIAQEVYPNTRTSDAIAVNVKYYLPYRAAVGAGYRYFTDDWDISANTFLLTYTQPISEHWILDFTWRYYQQGHAFFYNDLFPFASQDAKDYRARDKELSAFNTTTYGVAVSYDIPLPDNRFVGATILSLQWDYLQFDYQDFRDIRDSTVAGDEPLYNFSANVVKLFFTVAY</sequence>
<organism evidence="1 2">
    <name type="scientific">BD1-7 clade bacterium</name>
    <dbReference type="NCBI Taxonomy" id="2029982"/>
    <lineage>
        <taxon>Bacteria</taxon>
        <taxon>Pseudomonadati</taxon>
        <taxon>Pseudomonadota</taxon>
        <taxon>Gammaproteobacteria</taxon>
        <taxon>Cellvibrionales</taxon>
        <taxon>Spongiibacteraceae</taxon>
        <taxon>BD1-7 clade</taxon>
    </lineage>
</organism>
<proteinExistence type="predicted"/>
<accession>A0A5S9P688</accession>
<dbReference type="Pfam" id="PF12094">
    <property type="entry name" value="DUF3570"/>
    <property type="match status" value="1"/>
</dbReference>
<reference evidence="1 2" key="1">
    <citation type="submission" date="2019-11" db="EMBL/GenBank/DDBJ databases">
        <authorList>
            <person name="Holert J."/>
        </authorList>
    </citation>
    <scope>NUCLEOTIDE SEQUENCE [LARGE SCALE GENOMIC DNA]</scope>
    <source>
        <strain evidence="1">BC5_2</strain>
    </source>
</reference>
<evidence type="ECO:0000313" key="1">
    <source>
        <dbReference type="EMBL" id="CAA0099040.1"/>
    </source>
</evidence>
<evidence type="ECO:0008006" key="3">
    <source>
        <dbReference type="Google" id="ProtNLM"/>
    </source>
</evidence>
<evidence type="ECO:0000313" key="2">
    <source>
        <dbReference type="Proteomes" id="UP000434580"/>
    </source>
</evidence>
<dbReference type="InterPro" id="IPR021953">
    <property type="entry name" value="DUF3570"/>
</dbReference>
<dbReference type="AlphaFoldDB" id="A0A5S9P688"/>
<dbReference type="Proteomes" id="UP000434580">
    <property type="component" value="Unassembled WGS sequence"/>
</dbReference>
<protein>
    <recommendedName>
        <fullName evidence="3">DUF3570 domain-containing protein</fullName>
    </recommendedName>
</protein>
<name>A0A5S9P688_9GAMM</name>
<gene>
    <name evidence="1" type="ORF">DPBNPPHM_03651</name>
</gene>
<dbReference type="SUPFAM" id="SSF56935">
    <property type="entry name" value="Porins"/>
    <property type="match status" value="1"/>
</dbReference>
<dbReference type="EMBL" id="CACSII010000007">
    <property type="protein sequence ID" value="CAA0099040.1"/>
    <property type="molecule type" value="Genomic_DNA"/>
</dbReference>